<dbReference type="InterPro" id="IPR045063">
    <property type="entry name" value="Dynamin_N"/>
</dbReference>
<reference evidence="3" key="1">
    <citation type="submission" date="2021-12" db="EMBL/GenBank/DDBJ databases">
        <title>Prjna785345.</title>
        <authorList>
            <person name="Rujirawat T."/>
            <person name="Krajaejun T."/>
        </authorList>
    </citation>
    <scope>NUCLEOTIDE SEQUENCE</scope>
    <source>
        <strain evidence="3">Pi057C3</strain>
    </source>
</reference>
<sequence>MLRPSLRRAVARASPLRARGFFGSAADASTPAASTTGVPEDEKWIRLMQKTSQLESQVLLPLNERLLGPLDRKNKEEKLPSLPFVFLLGNHSSGKSTFINYLLQREVQSTGVAPTDDGFTIIAPGAEDIEQDGPALVGDPDLGFSGLRGFGPALIQRTQLKVRKGIQANFMLVDSPGMIDSPKSLHAAPLGGYYGSSPASMSLASSNWRGTGSGLHGAPSPSPFKESSDRGYEFPEVVRWYAERADVILLFFDPDKPGTTGETLSILTSSLVGMDHKLHIVLNKVDQFKKIHDFARAYGSLCWNLSKVIPLKDLPRIYTMCIPVKRTEQGEATTENGLGASLRDLDAMRDEVVNEVIRAPERRVDNLITNLYDSSRMLQMHASVLEDIRQRYSRDKWRRLALTASAVVGGNALAGAAVFSGAPVEFAASVSVLSLLAGAGLLWNNSKALDQLQRDLLHEDTLNEQFRRRYGRQLAEGDEYVLSLWKRVLPALQVSMHTLGFNALPKIKPSELEAIENILSKEIPALRRQCAPSDTSLAHKVAQMFRS</sequence>
<protein>
    <recommendedName>
        <fullName evidence="2">Dynamin N-terminal domain-containing protein</fullName>
    </recommendedName>
</protein>
<dbReference type="SUPFAM" id="SSF52540">
    <property type="entry name" value="P-loop containing nucleoside triphosphate hydrolases"/>
    <property type="match status" value="1"/>
</dbReference>
<dbReference type="Proteomes" id="UP001209570">
    <property type="component" value="Unassembled WGS sequence"/>
</dbReference>
<proteinExistence type="predicted"/>
<comment type="caution">
    <text evidence="3">The sequence shown here is derived from an EMBL/GenBank/DDBJ whole genome shotgun (WGS) entry which is preliminary data.</text>
</comment>
<dbReference type="PANTHER" id="PTHR43681:SF1">
    <property type="entry name" value="SARCALUMENIN"/>
    <property type="match status" value="1"/>
</dbReference>
<evidence type="ECO:0000313" key="4">
    <source>
        <dbReference type="Proteomes" id="UP001209570"/>
    </source>
</evidence>
<dbReference type="Gene3D" id="3.40.50.300">
    <property type="entry name" value="P-loop containing nucleotide triphosphate hydrolases"/>
    <property type="match status" value="1"/>
</dbReference>
<evidence type="ECO:0000259" key="2">
    <source>
        <dbReference type="Pfam" id="PF00350"/>
    </source>
</evidence>
<dbReference type="EMBL" id="JAKCXM010000024">
    <property type="protein sequence ID" value="KAJ0407166.1"/>
    <property type="molecule type" value="Genomic_DNA"/>
</dbReference>
<gene>
    <name evidence="3" type="ORF">P43SY_001124</name>
</gene>
<evidence type="ECO:0000256" key="1">
    <source>
        <dbReference type="SAM" id="MobiDB-lite"/>
    </source>
</evidence>
<accession>A0AAD5QDR1</accession>
<dbReference type="AlphaFoldDB" id="A0AAD5QDR1"/>
<feature type="domain" description="Dynamin N-terminal" evidence="2">
    <location>
        <begin position="86"/>
        <end position="283"/>
    </location>
</feature>
<name>A0AAD5QDR1_PYTIN</name>
<dbReference type="InterPro" id="IPR027417">
    <property type="entry name" value="P-loop_NTPase"/>
</dbReference>
<dbReference type="PANTHER" id="PTHR43681">
    <property type="entry name" value="TRANSMEMBRANE GTPASE FZO"/>
    <property type="match status" value="1"/>
</dbReference>
<keyword evidence="4" id="KW-1185">Reference proteome</keyword>
<dbReference type="Pfam" id="PF00350">
    <property type="entry name" value="Dynamin_N"/>
    <property type="match status" value="1"/>
</dbReference>
<organism evidence="3 4">
    <name type="scientific">Pythium insidiosum</name>
    <name type="common">Pythiosis disease agent</name>
    <dbReference type="NCBI Taxonomy" id="114742"/>
    <lineage>
        <taxon>Eukaryota</taxon>
        <taxon>Sar</taxon>
        <taxon>Stramenopiles</taxon>
        <taxon>Oomycota</taxon>
        <taxon>Peronosporomycetes</taxon>
        <taxon>Pythiales</taxon>
        <taxon>Pythiaceae</taxon>
        <taxon>Pythium</taxon>
    </lineage>
</organism>
<dbReference type="InterPro" id="IPR051943">
    <property type="entry name" value="TRAFAC_Dynamin-like_GTPase"/>
</dbReference>
<feature type="region of interest" description="Disordered" evidence="1">
    <location>
        <begin position="210"/>
        <end position="229"/>
    </location>
</feature>
<evidence type="ECO:0000313" key="3">
    <source>
        <dbReference type="EMBL" id="KAJ0407166.1"/>
    </source>
</evidence>